<dbReference type="GO" id="GO:0003677">
    <property type="term" value="F:DNA binding"/>
    <property type="evidence" value="ECO:0007669"/>
    <property type="project" value="UniProtKB-KW"/>
</dbReference>
<comment type="caution">
    <text evidence="8">The sequence shown here is derived from an EMBL/GenBank/DDBJ whole genome shotgun (WGS) entry which is preliminary data.</text>
</comment>
<evidence type="ECO:0000256" key="4">
    <source>
        <dbReference type="ARBA" id="ARBA00023125"/>
    </source>
</evidence>
<feature type="region of interest" description="Disordered" evidence="7">
    <location>
        <begin position="40"/>
        <end position="73"/>
    </location>
</feature>
<gene>
    <name evidence="8" type="ORF">COCNU_12G005310</name>
</gene>
<dbReference type="Proteomes" id="UP000797356">
    <property type="component" value="Chromosome 12"/>
</dbReference>
<keyword evidence="9" id="KW-1185">Reference proteome</keyword>
<comment type="subcellular location">
    <subcellularLocation>
        <location evidence="1">Nucleus</location>
    </subcellularLocation>
</comment>
<evidence type="ECO:0000256" key="7">
    <source>
        <dbReference type="SAM" id="MobiDB-lite"/>
    </source>
</evidence>
<evidence type="ECO:0000313" key="9">
    <source>
        <dbReference type="Proteomes" id="UP000797356"/>
    </source>
</evidence>
<keyword evidence="3" id="KW-0805">Transcription regulation</keyword>
<keyword evidence="6" id="KW-0539">Nucleus</keyword>
<dbReference type="OrthoDB" id="2143914at2759"/>
<reference evidence="8" key="1">
    <citation type="journal article" date="2017" name="Gigascience">
        <title>The genome draft of coconut (Cocos nucifera).</title>
        <authorList>
            <person name="Xiao Y."/>
            <person name="Xu P."/>
            <person name="Fan H."/>
            <person name="Baudouin L."/>
            <person name="Xia W."/>
            <person name="Bocs S."/>
            <person name="Xu J."/>
            <person name="Li Q."/>
            <person name="Guo A."/>
            <person name="Zhou L."/>
            <person name="Li J."/>
            <person name="Wu Y."/>
            <person name="Ma Z."/>
            <person name="Armero A."/>
            <person name="Issali A.E."/>
            <person name="Liu N."/>
            <person name="Peng M."/>
            <person name="Yang Y."/>
        </authorList>
    </citation>
    <scope>NUCLEOTIDE SEQUENCE</scope>
    <source>
        <tissue evidence="8">Spear leaf of Hainan Tall coconut</tissue>
    </source>
</reference>
<evidence type="ECO:0000256" key="3">
    <source>
        <dbReference type="ARBA" id="ARBA00023015"/>
    </source>
</evidence>
<keyword evidence="4" id="KW-0238">DNA-binding</keyword>
<proteinExistence type="predicted"/>
<organism evidence="8 9">
    <name type="scientific">Cocos nucifera</name>
    <name type="common">Coconut palm</name>
    <dbReference type="NCBI Taxonomy" id="13894"/>
    <lineage>
        <taxon>Eukaryota</taxon>
        <taxon>Viridiplantae</taxon>
        <taxon>Streptophyta</taxon>
        <taxon>Embryophyta</taxon>
        <taxon>Tracheophyta</taxon>
        <taxon>Spermatophyta</taxon>
        <taxon>Magnoliopsida</taxon>
        <taxon>Liliopsida</taxon>
        <taxon>Arecaceae</taxon>
        <taxon>Arecoideae</taxon>
        <taxon>Cocoseae</taxon>
        <taxon>Attaleinae</taxon>
        <taxon>Cocos</taxon>
    </lineage>
</organism>
<evidence type="ECO:0000256" key="1">
    <source>
        <dbReference type="ARBA" id="ARBA00004123"/>
    </source>
</evidence>
<keyword evidence="5" id="KW-0804">Transcription</keyword>
<accession>A0A8K0IS17</accession>
<dbReference type="PANTHER" id="PTHR47995:SF18">
    <property type="entry name" value="TRANSCRIPTION FACTOR MYB65"/>
    <property type="match status" value="1"/>
</dbReference>
<evidence type="ECO:0000256" key="5">
    <source>
        <dbReference type="ARBA" id="ARBA00023163"/>
    </source>
</evidence>
<dbReference type="GO" id="GO:0005634">
    <property type="term" value="C:nucleus"/>
    <property type="evidence" value="ECO:0007669"/>
    <property type="project" value="UniProtKB-SubCell"/>
</dbReference>
<protein>
    <submittedName>
        <fullName evidence="8">Putative Transcription factor GAMYB</fullName>
    </submittedName>
</protein>
<keyword evidence="2" id="KW-0677">Repeat</keyword>
<feature type="region of interest" description="Disordered" evidence="7">
    <location>
        <begin position="1"/>
        <end position="21"/>
    </location>
</feature>
<evidence type="ECO:0000256" key="2">
    <source>
        <dbReference type="ARBA" id="ARBA00022737"/>
    </source>
</evidence>
<feature type="compositionally biased region" description="Polar residues" evidence="7">
    <location>
        <begin position="49"/>
        <end position="65"/>
    </location>
</feature>
<name>A0A8K0IS17_COCNU</name>
<dbReference type="EMBL" id="CM017883">
    <property type="protein sequence ID" value="KAG1365531.1"/>
    <property type="molecule type" value="Genomic_DNA"/>
</dbReference>
<evidence type="ECO:0000313" key="8">
    <source>
        <dbReference type="EMBL" id="KAG1365531.1"/>
    </source>
</evidence>
<dbReference type="AlphaFoldDB" id="A0A8K0IS17"/>
<reference evidence="8" key="2">
    <citation type="submission" date="2019-07" db="EMBL/GenBank/DDBJ databases">
        <authorList>
            <person name="Yang Y."/>
            <person name="Bocs S."/>
            <person name="Baudouin L."/>
        </authorList>
    </citation>
    <scope>NUCLEOTIDE SEQUENCE</scope>
    <source>
        <tissue evidence="8">Spear leaf of Hainan Tall coconut</tissue>
    </source>
</reference>
<dbReference type="PANTHER" id="PTHR47995">
    <property type="entry name" value="TRANSCRIPTION FACTOR MYB33-RELATED"/>
    <property type="match status" value="1"/>
</dbReference>
<sequence length="470" mass="51791">MSSQAMYNIDMGRSGDMGRTDNEIKNYWNTRIKRRQRAGLPLYPPNLGLQASSENQQSQTASEYSTGEKRPNEVLQGNSFDIADAMFDNLNADQGALSYAPPFPDISVNNMLSQGFGSQNNNFMNPMWNSVKRLRESESVLLGFHGTVSCGLPTVEQVSHEPSEKIQQTFGLGYLYDPEPSSKIMVPFDGAVPGSHALLNGNFSASRPLGGTVKLELPSLQYPETDLNSWLTCPSPPPEEIDTYIQSPPTTVLVRSECVSPRNSGLLEALLHEAQARKNQQSEKSLSSAVTQSDMVESLGFNLWEAEWEEHNDPISPLGRPAASVFSECTPPFSGGSLDELQPSKAPSCKHHCALKFKPFFIIKFKRFLKRQGHSDIVPAGSDIMVAADKHVLAPNMGDRGILPSPFFLRPDALLEGSDWLENSEDAKEHSTLNDKVVTLVDEDFCSEYKQLPTGMASALAQRLDLDSYP</sequence>
<evidence type="ECO:0000256" key="6">
    <source>
        <dbReference type="ARBA" id="ARBA00023242"/>
    </source>
</evidence>
<dbReference type="Gene3D" id="1.10.10.60">
    <property type="entry name" value="Homeodomain-like"/>
    <property type="match status" value="1"/>
</dbReference>